<protein>
    <submittedName>
        <fullName evidence="1">Uncharacterized protein</fullName>
    </submittedName>
</protein>
<reference evidence="1 2" key="1">
    <citation type="submission" date="2015-01" db="EMBL/GenBank/DDBJ databases">
        <title>Genome of allotetraploid Gossypium barbadense reveals genomic plasticity and fiber elongation in cotton evolution.</title>
        <authorList>
            <person name="Chen X."/>
            <person name="Liu X."/>
            <person name="Zhao B."/>
            <person name="Zheng H."/>
            <person name="Hu Y."/>
            <person name="Lu G."/>
            <person name="Yang C."/>
            <person name="Chen J."/>
            <person name="Shan C."/>
            <person name="Zhang L."/>
            <person name="Zhou Y."/>
            <person name="Wang L."/>
            <person name="Guo W."/>
            <person name="Bai Y."/>
            <person name="Ruan J."/>
            <person name="Shangguan X."/>
            <person name="Mao Y."/>
            <person name="Jiang J."/>
            <person name="Zhu Y."/>
            <person name="Lei J."/>
            <person name="Kang H."/>
            <person name="Chen S."/>
            <person name="He X."/>
            <person name="Wang R."/>
            <person name="Wang Y."/>
            <person name="Chen J."/>
            <person name="Wang L."/>
            <person name="Yu S."/>
            <person name="Wang B."/>
            <person name="Wei J."/>
            <person name="Song S."/>
            <person name="Lu X."/>
            <person name="Gao Z."/>
            <person name="Gu W."/>
            <person name="Deng X."/>
            <person name="Ma D."/>
            <person name="Wang S."/>
            <person name="Liang W."/>
            <person name="Fang L."/>
            <person name="Cai C."/>
            <person name="Zhu X."/>
            <person name="Zhou B."/>
            <person name="Zhang Y."/>
            <person name="Chen Z."/>
            <person name="Xu S."/>
            <person name="Zhu R."/>
            <person name="Wang S."/>
            <person name="Zhang T."/>
            <person name="Zhao G."/>
        </authorList>
    </citation>
    <scope>NUCLEOTIDE SEQUENCE [LARGE SCALE GENOMIC DNA]</scope>
    <source>
        <strain evidence="2">cv. Xinhai21</strain>
        <tissue evidence="1">Leaf</tissue>
    </source>
</reference>
<sequence length="360" mass="38971">MTEHSFLFLIHALEASSTYHYTPSSTVCSRTTRLHLANSQAFLSGLPWCTSLTILDVVVVDAEIDHNSGDSLSKTDNISHKINEAMDIDSLISGSCKKCKTTVGAVRIISMSEEEGSSAQLECRSKRREDTVGPNAAVAGSSNILPTKCVEDTHPVVSNVSLPVPTVKKVLFGSDRGSFPWREDLNVHEYLYNPANVAQGWRAFVPEAAREENDVITKQNWDLTECLAIVEIKIEGLAYEVATESWEFSTLANYVGGCSLYPASLSRTVGSFALTNYVGSCSFYPVILSMIAGSFALTNCVGDYDFNPVSLNMTVGSFALANCVGGYDFSLASLNMTPGSFALTNCVRGCSFYLASLNMT</sequence>
<accession>A0A2P5XNW9</accession>
<gene>
    <name evidence="1" type="ORF">GOBAR_AA15606</name>
</gene>
<dbReference type="AlphaFoldDB" id="A0A2P5XNW9"/>
<organism evidence="1 2">
    <name type="scientific">Gossypium barbadense</name>
    <name type="common">Sea Island cotton</name>
    <name type="synonym">Hibiscus barbadensis</name>
    <dbReference type="NCBI Taxonomy" id="3634"/>
    <lineage>
        <taxon>Eukaryota</taxon>
        <taxon>Viridiplantae</taxon>
        <taxon>Streptophyta</taxon>
        <taxon>Embryophyta</taxon>
        <taxon>Tracheophyta</taxon>
        <taxon>Spermatophyta</taxon>
        <taxon>Magnoliopsida</taxon>
        <taxon>eudicotyledons</taxon>
        <taxon>Gunneridae</taxon>
        <taxon>Pentapetalae</taxon>
        <taxon>rosids</taxon>
        <taxon>malvids</taxon>
        <taxon>Malvales</taxon>
        <taxon>Malvaceae</taxon>
        <taxon>Malvoideae</taxon>
        <taxon>Gossypium</taxon>
    </lineage>
</organism>
<dbReference type="EMBL" id="KZ664510">
    <property type="protein sequence ID" value="PPS05058.1"/>
    <property type="molecule type" value="Genomic_DNA"/>
</dbReference>
<dbReference type="Proteomes" id="UP000239757">
    <property type="component" value="Unassembled WGS sequence"/>
</dbReference>
<evidence type="ECO:0000313" key="1">
    <source>
        <dbReference type="EMBL" id="PPS05058.1"/>
    </source>
</evidence>
<proteinExistence type="predicted"/>
<evidence type="ECO:0000313" key="2">
    <source>
        <dbReference type="Proteomes" id="UP000239757"/>
    </source>
</evidence>
<name>A0A2P5XNW9_GOSBA</name>